<dbReference type="InterPro" id="IPR027417">
    <property type="entry name" value="P-loop_NTPase"/>
</dbReference>
<protein>
    <submittedName>
        <fullName evidence="3">Uncharacterized protein</fullName>
    </submittedName>
</protein>
<sequence length="311" mass="34128">MQQKQEKARILVVSLCGLPAAGKSQVAASLCDLIHASTSCGMKCTHVRFDDYEHLAIADAGGTFDPANWHAARQHAFAAVREAAKGNDEHSVIILVDDVLHLSGMRRHVLRVAESVGAAHAQLCITCDASVRHDRNQKRSGLHRVPDETLSRLEASWEDPTTTTFAFDRKTVRLDTTEAQADDVAAQAWSELQSRWGGAAIHPDELARRRVLAGQASNAKSFAHQADVTTRAMLGAAVQRVDSRLRGEVARHLNEVRRRVLESANRVYSVCCPDADEAWAVALSFADECDEQTKRRLQPGEGELEGEPDIQ</sequence>
<dbReference type="GO" id="GO:0000049">
    <property type="term" value="F:tRNA binding"/>
    <property type="evidence" value="ECO:0007669"/>
    <property type="project" value="TreeGrafter"/>
</dbReference>
<keyword evidence="4" id="KW-1185">Reference proteome</keyword>
<evidence type="ECO:0000313" key="4">
    <source>
        <dbReference type="Proteomes" id="UP000660262"/>
    </source>
</evidence>
<evidence type="ECO:0000256" key="1">
    <source>
        <dbReference type="ARBA" id="ARBA00022741"/>
    </source>
</evidence>
<evidence type="ECO:0000313" key="3">
    <source>
        <dbReference type="EMBL" id="GHP08943.1"/>
    </source>
</evidence>
<accession>A0A830HQD3</accession>
<dbReference type="GO" id="GO:0016301">
    <property type="term" value="F:kinase activity"/>
    <property type="evidence" value="ECO:0007669"/>
    <property type="project" value="TreeGrafter"/>
</dbReference>
<dbReference type="AlphaFoldDB" id="A0A830HQD3"/>
<dbReference type="Pfam" id="PF08433">
    <property type="entry name" value="KTI12"/>
    <property type="match status" value="1"/>
</dbReference>
<dbReference type="OrthoDB" id="9972657at2759"/>
<dbReference type="InterPro" id="IPR013641">
    <property type="entry name" value="KTI12/PSTK"/>
</dbReference>
<dbReference type="InterPro" id="IPR052648">
    <property type="entry name" value="Ser-tRNA(Sec)_kinase"/>
</dbReference>
<dbReference type="GO" id="GO:0005524">
    <property type="term" value="F:ATP binding"/>
    <property type="evidence" value="ECO:0007669"/>
    <property type="project" value="UniProtKB-KW"/>
</dbReference>
<dbReference type="Gene3D" id="3.40.50.300">
    <property type="entry name" value="P-loop containing nucleotide triphosphate hydrolases"/>
    <property type="match status" value="1"/>
</dbReference>
<reference evidence="3" key="1">
    <citation type="submission" date="2020-10" db="EMBL/GenBank/DDBJ databases">
        <title>Unveiling of a novel bifunctional photoreceptor, Dualchrome1, isolated from a cosmopolitan green alga.</title>
        <authorList>
            <person name="Suzuki S."/>
            <person name="Kawachi M."/>
        </authorList>
    </citation>
    <scope>NUCLEOTIDE SEQUENCE</scope>
    <source>
        <strain evidence="3">NIES 2893</strain>
    </source>
</reference>
<organism evidence="3 4">
    <name type="scientific">Pycnococcus provasolii</name>
    <dbReference type="NCBI Taxonomy" id="41880"/>
    <lineage>
        <taxon>Eukaryota</taxon>
        <taxon>Viridiplantae</taxon>
        <taxon>Chlorophyta</taxon>
        <taxon>Pseudoscourfieldiophyceae</taxon>
        <taxon>Pseudoscourfieldiales</taxon>
        <taxon>Pycnococcaceae</taxon>
        <taxon>Pycnococcus</taxon>
    </lineage>
</organism>
<dbReference type="PANTHER" id="PTHR20873">
    <property type="entry name" value="L-SERYL-TRNA(SEC) KINASE"/>
    <property type="match status" value="1"/>
</dbReference>
<dbReference type="SUPFAM" id="SSF52540">
    <property type="entry name" value="P-loop containing nucleoside triphosphate hydrolases"/>
    <property type="match status" value="1"/>
</dbReference>
<comment type="caution">
    <text evidence="3">The sequence shown here is derived from an EMBL/GenBank/DDBJ whole genome shotgun (WGS) entry which is preliminary data.</text>
</comment>
<dbReference type="PANTHER" id="PTHR20873:SF0">
    <property type="entry name" value="L-SERYL-TRNA(SEC) KINASE"/>
    <property type="match status" value="1"/>
</dbReference>
<proteinExistence type="predicted"/>
<evidence type="ECO:0000256" key="2">
    <source>
        <dbReference type="ARBA" id="ARBA00022840"/>
    </source>
</evidence>
<keyword evidence="2" id="KW-0067">ATP-binding</keyword>
<dbReference type="Proteomes" id="UP000660262">
    <property type="component" value="Unassembled WGS sequence"/>
</dbReference>
<name>A0A830HQD3_9CHLO</name>
<gene>
    <name evidence="3" type="ORF">PPROV_000768000</name>
</gene>
<dbReference type="EMBL" id="BNJQ01000022">
    <property type="protein sequence ID" value="GHP08943.1"/>
    <property type="molecule type" value="Genomic_DNA"/>
</dbReference>
<keyword evidence="1" id="KW-0547">Nucleotide-binding</keyword>